<dbReference type="GO" id="GO:0045892">
    <property type="term" value="P:negative regulation of DNA-templated transcription"/>
    <property type="evidence" value="ECO:0007669"/>
    <property type="project" value="TreeGrafter"/>
</dbReference>
<accession>A0A6J4U164</accession>
<dbReference type="PANTHER" id="PTHR30136">
    <property type="entry name" value="HELIX-TURN-HELIX TRANSCRIPTIONAL REGULATOR, ICLR FAMILY"/>
    <property type="match status" value="1"/>
</dbReference>
<dbReference type="PANTHER" id="PTHR30136:SF35">
    <property type="entry name" value="HTH-TYPE TRANSCRIPTIONAL REGULATOR RV1719"/>
    <property type="match status" value="1"/>
</dbReference>
<dbReference type="SUPFAM" id="SSF55781">
    <property type="entry name" value="GAF domain-like"/>
    <property type="match status" value="1"/>
</dbReference>
<organism evidence="6">
    <name type="scientific">uncultured Thermomicrobiales bacterium</name>
    <dbReference type="NCBI Taxonomy" id="1645740"/>
    <lineage>
        <taxon>Bacteria</taxon>
        <taxon>Pseudomonadati</taxon>
        <taxon>Thermomicrobiota</taxon>
        <taxon>Thermomicrobia</taxon>
        <taxon>Thermomicrobiales</taxon>
        <taxon>environmental samples</taxon>
    </lineage>
</organism>
<dbReference type="AlphaFoldDB" id="A0A6J4U164"/>
<dbReference type="Pfam" id="PF09339">
    <property type="entry name" value="HTH_IclR"/>
    <property type="match status" value="1"/>
</dbReference>
<gene>
    <name evidence="6" type="ORF">AVDCRST_MAG49-193</name>
</gene>
<dbReference type="PROSITE" id="PS51078">
    <property type="entry name" value="ICLR_ED"/>
    <property type="match status" value="1"/>
</dbReference>
<evidence type="ECO:0000259" key="4">
    <source>
        <dbReference type="PROSITE" id="PS51077"/>
    </source>
</evidence>
<protein>
    <submittedName>
        <fullName evidence="6">Transcriptional regulator, IclR family</fullName>
    </submittedName>
</protein>
<evidence type="ECO:0000256" key="2">
    <source>
        <dbReference type="ARBA" id="ARBA00023125"/>
    </source>
</evidence>
<dbReference type="GO" id="GO:0003677">
    <property type="term" value="F:DNA binding"/>
    <property type="evidence" value="ECO:0007669"/>
    <property type="project" value="UniProtKB-KW"/>
</dbReference>
<keyword evidence="3" id="KW-0804">Transcription</keyword>
<evidence type="ECO:0000256" key="1">
    <source>
        <dbReference type="ARBA" id="ARBA00023015"/>
    </source>
</evidence>
<dbReference type="InterPro" id="IPR036390">
    <property type="entry name" value="WH_DNA-bd_sf"/>
</dbReference>
<dbReference type="Pfam" id="PF01614">
    <property type="entry name" value="IclR_C"/>
    <property type="match status" value="1"/>
</dbReference>
<evidence type="ECO:0000256" key="3">
    <source>
        <dbReference type="ARBA" id="ARBA00023163"/>
    </source>
</evidence>
<dbReference type="SMART" id="SM00346">
    <property type="entry name" value="HTH_ICLR"/>
    <property type="match status" value="1"/>
</dbReference>
<dbReference type="Gene3D" id="1.10.10.10">
    <property type="entry name" value="Winged helix-like DNA-binding domain superfamily/Winged helix DNA-binding domain"/>
    <property type="match status" value="1"/>
</dbReference>
<feature type="domain" description="HTH iclR-type" evidence="4">
    <location>
        <begin position="20"/>
        <end position="82"/>
    </location>
</feature>
<dbReference type="GO" id="GO:0003700">
    <property type="term" value="F:DNA-binding transcription factor activity"/>
    <property type="evidence" value="ECO:0007669"/>
    <property type="project" value="TreeGrafter"/>
</dbReference>
<dbReference type="PROSITE" id="PS51077">
    <property type="entry name" value="HTH_ICLR"/>
    <property type="match status" value="1"/>
</dbReference>
<evidence type="ECO:0000259" key="5">
    <source>
        <dbReference type="PROSITE" id="PS51078"/>
    </source>
</evidence>
<dbReference type="EMBL" id="CADCWG010000016">
    <property type="protein sequence ID" value="CAA9535682.1"/>
    <property type="molecule type" value="Genomic_DNA"/>
</dbReference>
<dbReference type="InterPro" id="IPR005471">
    <property type="entry name" value="Tscrpt_reg_IclR_N"/>
</dbReference>
<feature type="domain" description="IclR-ED" evidence="5">
    <location>
        <begin position="83"/>
        <end position="263"/>
    </location>
</feature>
<dbReference type="InterPro" id="IPR050707">
    <property type="entry name" value="HTH_MetabolicPath_Reg"/>
</dbReference>
<dbReference type="InterPro" id="IPR014757">
    <property type="entry name" value="Tscrpt_reg_IclR_C"/>
</dbReference>
<reference evidence="6" key="1">
    <citation type="submission" date="2020-02" db="EMBL/GenBank/DDBJ databases">
        <authorList>
            <person name="Meier V. D."/>
        </authorList>
    </citation>
    <scope>NUCLEOTIDE SEQUENCE</scope>
    <source>
        <strain evidence="6">AVDCRST_MAG49</strain>
    </source>
</reference>
<dbReference type="InterPro" id="IPR029016">
    <property type="entry name" value="GAF-like_dom_sf"/>
</dbReference>
<dbReference type="InterPro" id="IPR036388">
    <property type="entry name" value="WH-like_DNA-bd_sf"/>
</dbReference>
<keyword evidence="2" id="KW-0238">DNA-binding</keyword>
<evidence type="ECO:0000313" key="6">
    <source>
        <dbReference type="EMBL" id="CAA9535682.1"/>
    </source>
</evidence>
<dbReference type="SUPFAM" id="SSF46785">
    <property type="entry name" value="Winged helix' DNA-binding domain"/>
    <property type="match status" value="1"/>
</dbReference>
<proteinExistence type="predicted"/>
<keyword evidence="1" id="KW-0805">Transcription regulation</keyword>
<dbReference type="FunFam" id="1.10.10.10:FF:000056">
    <property type="entry name" value="IclR family transcriptional regulator"/>
    <property type="match status" value="1"/>
</dbReference>
<name>A0A6J4U164_9BACT</name>
<dbReference type="Gene3D" id="3.30.450.40">
    <property type="match status" value="1"/>
</dbReference>
<sequence length="269" mass="28619">MSRGRVASEANGRATPDYHVPALEKGLDILECLATGGVPLSQAQLARALDRGASELFRTLSTLERRGYIQRDPVSGAYSLTLRLYELGHAHSPYEALLRAAERPMRELADELRQSCHLSVLRHGALVVLHQEESPERVRLSIEIGSAVPALQTASGRLMLAFLDDERRGRALAGEGGHAEVSNAASAALVERLAAIRNEGYETARSETIEGVSDLSVLVGAPGGRVQAALTIAALPRDHAEFVGRALPPLRGCAAKITATAGLAPDVET</sequence>